<gene>
    <name evidence="2" type="ORF">AVDCRST_MAG73-4240</name>
</gene>
<name>A0A6J4V2H0_9BACT</name>
<accession>A0A6J4V2H0</accession>
<dbReference type="InterPro" id="IPR011055">
    <property type="entry name" value="Dup_hybrid_motif"/>
</dbReference>
<evidence type="ECO:0000313" key="2">
    <source>
        <dbReference type="EMBL" id="CAA9566593.1"/>
    </source>
</evidence>
<feature type="compositionally biased region" description="Low complexity" evidence="1">
    <location>
        <begin position="1487"/>
        <end position="1519"/>
    </location>
</feature>
<reference evidence="2" key="1">
    <citation type="submission" date="2020-02" db="EMBL/GenBank/DDBJ databases">
        <authorList>
            <person name="Meier V. D."/>
        </authorList>
    </citation>
    <scope>NUCLEOTIDE SEQUENCE</scope>
    <source>
        <strain evidence="2">AVDCRST_MAG73</strain>
    </source>
</reference>
<dbReference type="Gene3D" id="2.70.70.10">
    <property type="entry name" value="Glucose Permease (Domain IIA)"/>
    <property type="match status" value="1"/>
</dbReference>
<organism evidence="2">
    <name type="scientific">uncultured Thermomicrobiales bacterium</name>
    <dbReference type="NCBI Taxonomy" id="1645740"/>
    <lineage>
        <taxon>Bacteria</taxon>
        <taxon>Pseudomonadati</taxon>
        <taxon>Thermomicrobiota</taxon>
        <taxon>Thermomicrobia</taxon>
        <taxon>Thermomicrobiales</taxon>
        <taxon>environmental samples</taxon>
    </lineage>
</organism>
<dbReference type="SUPFAM" id="SSF51261">
    <property type="entry name" value="Duplicated hybrid motif"/>
    <property type="match status" value="1"/>
</dbReference>
<dbReference type="InterPro" id="IPR013783">
    <property type="entry name" value="Ig-like_fold"/>
</dbReference>
<feature type="compositionally biased region" description="Low complexity" evidence="1">
    <location>
        <begin position="1459"/>
        <end position="1471"/>
    </location>
</feature>
<dbReference type="EMBL" id="CADCWE010000271">
    <property type="protein sequence ID" value="CAA9566593.1"/>
    <property type="molecule type" value="Genomic_DNA"/>
</dbReference>
<feature type="region of interest" description="Disordered" evidence="1">
    <location>
        <begin position="1420"/>
        <end position="1519"/>
    </location>
</feature>
<evidence type="ECO:0000256" key="1">
    <source>
        <dbReference type="SAM" id="MobiDB-lite"/>
    </source>
</evidence>
<feature type="compositionally biased region" description="Low complexity" evidence="1">
    <location>
        <begin position="1436"/>
        <end position="1450"/>
    </location>
</feature>
<sequence length="1727" mass="172703">MHLARSIAPTRSSRPVAGRRAVPVVTVLLLVLTAVPLPAPLARLASLGPDVATAAAAIKMPFLAGQDWVIGQGYNTAPPNGTHYNCNPTTLMDQPTGTQSCRAHYQYRWSFDLARADGNTAGQTVLSPVNGTIRWMDPAFGGMSIDLGNGYAFAYFHTTLAAGLAAGQAVRQGQYLGTVSPPGGGGNGGWPHIHVSLWQTTDGGNWSRNAVPFTGGFALDGYDFPNQGDGVRDQYRNRPITSTNTATTLGSPPAIPTLQSPTNGQYYAAPGATATLRWNAVNGANEYQVLFDGVASAWQSGTSWNTPAMAAGQHGWQVRARNGSGTSGYSTKWFLWVATDGQSPTPTPAPTQTPLPTPAAGSLGITVNPTTVSVGATIGVTGTGFGANERVRLHWDSTSTTALAEPTANGSGSITAQIKVPDTVRGNHTLIARGATSGRQTTRTVAVSPSLARNPINGTPGTAVDVTVRGFGPSEQVRLNWDSATGTVLATASTNALGTGTVRIKIPESSNRWHDYTGVGLTSGVRAWGAIGVDPLFAVSPASGAGGATVSAAVKGFAASTSVTIAWNKTAGSAGTTVCRGTTNASGSYTCSFALPTGAGSFPVVATAANGTTRTVTVGVTGAAAVSTSPTQGSVGSDLAITAGGFGGGETVELSWDGGPPWLGRATDGNGAVSFRTTVPNLGTGEHTLRARGLTSGRAASVAFTVTQVTDGGGSIGNGTYRITATRQGMVGGVTSSGYTIPANSNHVSLPGCTQRSCPWLQSGAVDVRWGTQTLCGTNCYVRITNPLTNKCIVSPVEDNGPWFNLDDWWKPTAERRLNNLPTTVNILAQGYTGVDAAWNGLDVGYGIASNGKGNTNKGYPPGNRAAIDIGDGAWNAIGLDWNAGIINGVVVTMLWQSGEDRTAAAAACGSGGATPTRTPTRTATAIATATATRTPTPSATAGLTLSVASGGPGTTLTATGTGFTPGESVSLFWDATSGSALKTATANTSGGVSIVTVVPNSPRGSHTLIARGGSGRQASAGFTVLPALARNPTAGVVGASISVTAKGFAANESVKLTWDSTTGPLLGTATTDATGTGTLRITIPAGAANWHNYTGLGLTSGARAWGAIQVLPSVTLSPTSGNAGATVTATLKGFPASQSATVYWNRTGGTGGIAVCTASIAATGGATCSFTVPTTAVSGTAYPIVAVAGTWNAQANFTAGGSIAATSLVASPTSGRVATNVRLTAGGFAAGETVSASWDASTVVIGRGVASSVGTVSFNTTVPVGVAGTHTIKVRGAASGRNAQTAFAVVPGITASPLSVATGATITVTGRGFDAGSTVGVYWNRVDGTGGVRKCLVGATTLGSFSCAFAAPTGTAGTAYPIVAVSGSRSAEATVTLTSATLAAQSMFEPSADMLARQALPTATPTAAATAQPAATLTPTAPVATPENTPPSSPAPATATAIPTGTGVARPAETATLAPTIEPTATGTPTAERRRRTPTPTPPSQPFATATPSPSRSASPTPSLMPTPLATASPSPTFQPTVTPTITPTVIPTVIPTLTPTVVPTATSLPEPTATPVPITREVVLVPVADTSVDPTTPDQPQAPASIGSLTAGGPTAASSYVTYTLDGIVPGTVVDARLTYTSLGAVGAAGGSLAVLPGIAVDESGLTAATAPALGVPVAALAGDGSPVALPWTEPWVESSVDVTGTANAGGTMTFLLTGSPDAPLTIGSRESATPPRLIVTVVEG</sequence>
<proteinExistence type="predicted"/>
<protein>
    <submittedName>
        <fullName evidence="2">Uncharacterized protein</fullName>
    </submittedName>
</protein>
<dbReference type="Gene3D" id="2.60.40.10">
    <property type="entry name" value="Immunoglobulins"/>
    <property type="match status" value="1"/>
</dbReference>